<dbReference type="EMBL" id="RJJQ01000002">
    <property type="protein sequence ID" value="RNI24766.1"/>
    <property type="molecule type" value="Genomic_DNA"/>
</dbReference>
<dbReference type="GO" id="GO:0004519">
    <property type="term" value="F:endonuclease activity"/>
    <property type="evidence" value="ECO:0007669"/>
    <property type="project" value="InterPro"/>
</dbReference>
<evidence type="ECO:0000313" key="4">
    <source>
        <dbReference type="Proteomes" id="UP000271678"/>
    </source>
</evidence>
<feature type="region of interest" description="Disordered" evidence="1">
    <location>
        <begin position="26"/>
        <end position="46"/>
    </location>
</feature>
<dbReference type="InterPro" id="IPR003615">
    <property type="entry name" value="HNH_nuc"/>
</dbReference>
<gene>
    <name evidence="3" type="ORF">EFY87_03490</name>
</gene>
<dbReference type="Gene3D" id="1.10.30.50">
    <property type="match status" value="1"/>
</dbReference>
<keyword evidence="4" id="KW-1185">Reference proteome</keyword>
<dbReference type="Pfam" id="PF01844">
    <property type="entry name" value="HNH"/>
    <property type="match status" value="1"/>
</dbReference>
<dbReference type="GO" id="GO:0008270">
    <property type="term" value="F:zinc ion binding"/>
    <property type="evidence" value="ECO:0007669"/>
    <property type="project" value="InterPro"/>
</dbReference>
<dbReference type="CDD" id="cd00085">
    <property type="entry name" value="HNHc"/>
    <property type="match status" value="1"/>
</dbReference>
<proteinExistence type="predicted"/>
<evidence type="ECO:0000259" key="2">
    <source>
        <dbReference type="SMART" id="SM00507"/>
    </source>
</evidence>
<evidence type="ECO:0000256" key="1">
    <source>
        <dbReference type="SAM" id="MobiDB-lite"/>
    </source>
</evidence>
<dbReference type="AlphaFoldDB" id="A0A3M9MGW6"/>
<feature type="compositionally biased region" description="Basic residues" evidence="1">
    <location>
        <begin position="32"/>
        <end position="43"/>
    </location>
</feature>
<reference evidence="3 4" key="1">
    <citation type="submission" date="2018-11" db="EMBL/GenBank/DDBJ databases">
        <title>Draft genome of Simplicispira Flexivirga sp. BO-16.</title>
        <authorList>
            <person name="Im W.T."/>
        </authorList>
    </citation>
    <scope>NUCLEOTIDE SEQUENCE [LARGE SCALE GENOMIC DNA]</scope>
    <source>
        <strain evidence="3 4">BO-16</strain>
    </source>
</reference>
<dbReference type="GO" id="GO:0003676">
    <property type="term" value="F:nucleic acid binding"/>
    <property type="evidence" value="ECO:0007669"/>
    <property type="project" value="InterPro"/>
</dbReference>
<name>A0A3M9MGW6_9MICO</name>
<dbReference type="InterPro" id="IPR002711">
    <property type="entry name" value="HNH"/>
</dbReference>
<organism evidence="3 4">
    <name type="scientific">Flexivirga caeni</name>
    <dbReference type="NCBI Taxonomy" id="2294115"/>
    <lineage>
        <taxon>Bacteria</taxon>
        <taxon>Bacillati</taxon>
        <taxon>Actinomycetota</taxon>
        <taxon>Actinomycetes</taxon>
        <taxon>Micrococcales</taxon>
        <taxon>Dermacoccaceae</taxon>
        <taxon>Flexivirga</taxon>
    </lineage>
</organism>
<dbReference type="SMART" id="SM00507">
    <property type="entry name" value="HNHc"/>
    <property type="match status" value="1"/>
</dbReference>
<evidence type="ECO:0000313" key="3">
    <source>
        <dbReference type="EMBL" id="RNI24766.1"/>
    </source>
</evidence>
<dbReference type="Proteomes" id="UP000271678">
    <property type="component" value="Unassembled WGS sequence"/>
</dbReference>
<accession>A0A3M9MGW6</accession>
<comment type="caution">
    <text evidence="3">The sequence shown here is derived from an EMBL/GenBank/DDBJ whole genome shotgun (WGS) entry which is preliminary data.</text>
</comment>
<protein>
    <recommendedName>
        <fullName evidence="2">HNH nuclease domain-containing protein</fullName>
    </recommendedName>
</protein>
<feature type="domain" description="HNH nuclease" evidence="2">
    <location>
        <begin position="44"/>
        <end position="94"/>
    </location>
</feature>
<sequence length="103" mass="11361">MRTWHGHSYQGEARCGLRITARGGPRPMAMSRCRRSNGSHLHSHTSDDLRQQYGQGCYYCGQTPCEHLDHYIPLSAGGAHTLDDLRPTCAACNMAKGSTASRQ</sequence>